<dbReference type="Pfam" id="PF21274">
    <property type="entry name" value="Rng_hyd_C"/>
    <property type="match status" value="1"/>
</dbReference>
<dbReference type="SUPFAM" id="SSF51905">
    <property type="entry name" value="FAD/NAD(P)-binding domain"/>
    <property type="match status" value="1"/>
</dbReference>
<keyword evidence="6" id="KW-1185">Reference proteome</keyword>
<dbReference type="Gene3D" id="3.30.9.10">
    <property type="entry name" value="D-Amino Acid Oxidase, subunit A, domain 2"/>
    <property type="match status" value="1"/>
</dbReference>
<dbReference type="Pfam" id="PF01494">
    <property type="entry name" value="FAD_binding_3"/>
    <property type="match status" value="1"/>
</dbReference>
<sequence>MPLEPWQRISQEIFEAWLKQLSEETDLIDLRFGWKLESILESETGVEATVTDVNCGKTVKLTSRYAVGCDGASSRVRRSLDIPLDGGPVPGFVLLVHFKSNDLARLHKQGRFWHLFMTGEQVMGGADTFTTHLFLPMDADETKIGTEEAVYRVLGGMYQPYEVKIDQVLVRSTYRPSVAVARKYSSPHGWIYLAGDSAHQNIPTGGYGMNMGLGDAYDIGWKLAAVIQGWAGKGMLQSYEEERRPVALTNVERSGIHMAVHAAVPKILSGFAHELDANTDKGRQLRKEIHQHYQANDGENTDLGIEMGYRYTSVIIVPDTTGEEPSWTAHEYNPTTWPGSRPPHLFLKDNTAIFDLFGKYFTLVHFIGERDEAGNTEYFDEAAKVMGIPLKHVTLKNEDHARALWERNLVLVRPDGHVSWRSNAISHRSTALHVLEVAVGQHFAAIRGSVDDQLVAVGPGREVAQQANKNSELRSNSNPAKFTIAEYFKSQDKDYKLDKMGDFQK</sequence>
<dbReference type="InterPro" id="IPR002938">
    <property type="entry name" value="FAD-bd"/>
</dbReference>
<dbReference type="eggNOG" id="KOG3855">
    <property type="taxonomic scope" value="Eukaryota"/>
</dbReference>
<dbReference type="PRINTS" id="PR00420">
    <property type="entry name" value="RNGMNOXGNASE"/>
</dbReference>
<evidence type="ECO:0000256" key="3">
    <source>
        <dbReference type="ARBA" id="ARBA00023002"/>
    </source>
</evidence>
<dbReference type="STRING" id="1182543.W9XFZ5"/>
<evidence type="ECO:0000313" key="5">
    <source>
        <dbReference type="EMBL" id="EXJ76275.1"/>
    </source>
</evidence>
<organism evidence="5 6">
    <name type="scientific">Cladophialophora psammophila CBS 110553</name>
    <dbReference type="NCBI Taxonomy" id="1182543"/>
    <lineage>
        <taxon>Eukaryota</taxon>
        <taxon>Fungi</taxon>
        <taxon>Dikarya</taxon>
        <taxon>Ascomycota</taxon>
        <taxon>Pezizomycotina</taxon>
        <taxon>Eurotiomycetes</taxon>
        <taxon>Chaetothyriomycetidae</taxon>
        <taxon>Chaetothyriales</taxon>
        <taxon>Herpotrichiellaceae</taxon>
        <taxon>Cladophialophora</taxon>
    </lineage>
</organism>
<keyword evidence="2" id="KW-0274">FAD</keyword>
<name>W9XFZ5_9EURO</name>
<dbReference type="RefSeq" id="XP_007739592.1">
    <property type="nucleotide sequence ID" value="XM_007741402.1"/>
</dbReference>
<proteinExistence type="predicted"/>
<dbReference type="PANTHER" id="PTHR43004">
    <property type="entry name" value="TRK SYSTEM POTASSIUM UPTAKE PROTEIN"/>
    <property type="match status" value="1"/>
</dbReference>
<evidence type="ECO:0000256" key="2">
    <source>
        <dbReference type="ARBA" id="ARBA00022827"/>
    </source>
</evidence>
<evidence type="ECO:0000259" key="4">
    <source>
        <dbReference type="Pfam" id="PF01494"/>
    </source>
</evidence>
<dbReference type="Gene3D" id="3.50.50.60">
    <property type="entry name" value="FAD/NAD(P)-binding domain"/>
    <property type="match status" value="1"/>
</dbReference>
<dbReference type="InterPro" id="IPR036188">
    <property type="entry name" value="FAD/NAD-bd_sf"/>
</dbReference>
<evidence type="ECO:0000313" key="6">
    <source>
        <dbReference type="Proteomes" id="UP000019471"/>
    </source>
</evidence>
<dbReference type="EMBL" id="AMGX01000001">
    <property type="protein sequence ID" value="EXJ76275.1"/>
    <property type="molecule type" value="Genomic_DNA"/>
</dbReference>
<evidence type="ECO:0000256" key="1">
    <source>
        <dbReference type="ARBA" id="ARBA00022630"/>
    </source>
</evidence>
<dbReference type="InterPro" id="IPR050641">
    <property type="entry name" value="RIFMO-like"/>
</dbReference>
<accession>W9XFZ5</accession>
<feature type="domain" description="FAD-binding" evidence="4">
    <location>
        <begin position="5"/>
        <end position="253"/>
    </location>
</feature>
<dbReference type="GO" id="GO:0016709">
    <property type="term" value="F:oxidoreductase activity, acting on paired donors, with incorporation or reduction of molecular oxygen, NAD(P)H as one donor, and incorporation of one atom of oxygen"/>
    <property type="evidence" value="ECO:0007669"/>
    <property type="project" value="UniProtKB-ARBA"/>
</dbReference>
<dbReference type="HOGENOM" id="CLU_009665_14_2_1"/>
<dbReference type="Gene3D" id="3.40.30.120">
    <property type="match status" value="1"/>
</dbReference>
<dbReference type="GO" id="GO:0071949">
    <property type="term" value="F:FAD binding"/>
    <property type="evidence" value="ECO:0007669"/>
    <property type="project" value="InterPro"/>
</dbReference>
<keyword evidence="1" id="KW-0285">Flavoprotein</keyword>
<keyword evidence="3" id="KW-0560">Oxidoreductase</keyword>
<reference evidence="5 6" key="1">
    <citation type="submission" date="2013-03" db="EMBL/GenBank/DDBJ databases">
        <title>The Genome Sequence of Cladophialophora psammophila CBS 110553.</title>
        <authorList>
            <consortium name="The Broad Institute Genomics Platform"/>
            <person name="Cuomo C."/>
            <person name="de Hoog S."/>
            <person name="Gorbushina A."/>
            <person name="Walker B."/>
            <person name="Young S.K."/>
            <person name="Zeng Q."/>
            <person name="Gargeya S."/>
            <person name="Fitzgerald M."/>
            <person name="Haas B."/>
            <person name="Abouelleil A."/>
            <person name="Allen A.W."/>
            <person name="Alvarado L."/>
            <person name="Arachchi H.M."/>
            <person name="Berlin A.M."/>
            <person name="Chapman S.B."/>
            <person name="Gainer-Dewar J."/>
            <person name="Goldberg J."/>
            <person name="Griggs A."/>
            <person name="Gujja S."/>
            <person name="Hansen M."/>
            <person name="Howarth C."/>
            <person name="Imamovic A."/>
            <person name="Ireland A."/>
            <person name="Larimer J."/>
            <person name="McCowan C."/>
            <person name="Murphy C."/>
            <person name="Pearson M."/>
            <person name="Poon T.W."/>
            <person name="Priest M."/>
            <person name="Roberts A."/>
            <person name="Saif S."/>
            <person name="Shea T."/>
            <person name="Sisk P."/>
            <person name="Sykes S."/>
            <person name="Wortman J."/>
            <person name="Nusbaum C."/>
            <person name="Birren B."/>
        </authorList>
    </citation>
    <scope>NUCLEOTIDE SEQUENCE [LARGE SCALE GENOMIC DNA]</scope>
    <source>
        <strain evidence="5 6">CBS 110553</strain>
    </source>
</reference>
<dbReference type="GeneID" id="19185519"/>
<dbReference type="Proteomes" id="UP000019471">
    <property type="component" value="Unassembled WGS sequence"/>
</dbReference>
<dbReference type="PANTHER" id="PTHR43004:SF21">
    <property type="entry name" value="FAD-BINDING DOMAIN-CONTAINING PROTEIN-RELATED"/>
    <property type="match status" value="1"/>
</dbReference>
<protein>
    <recommendedName>
        <fullName evidence="4">FAD-binding domain-containing protein</fullName>
    </recommendedName>
</protein>
<dbReference type="AlphaFoldDB" id="W9XFZ5"/>
<dbReference type="OrthoDB" id="4130017at2759"/>
<gene>
    <name evidence="5" type="ORF">A1O5_00783</name>
</gene>
<comment type="caution">
    <text evidence="5">The sequence shown here is derived from an EMBL/GenBank/DDBJ whole genome shotgun (WGS) entry which is preliminary data.</text>
</comment>